<name>A0A2T8IBZ5_9POAL</name>
<dbReference type="Proteomes" id="UP000243499">
    <property type="component" value="Chromosome 7"/>
</dbReference>
<protein>
    <submittedName>
        <fullName evidence="1">Uncharacterized protein</fullName>
    </submittedName>
</protein>
<dbReference type="EMBL" id="CM008052">
    <property type="protein sequence ID" value="PVH35176.1"/>
    <property type="molecule type" value="Genomic_DNA"/>
</dbReference>
<dbReference type="Gramene" id="PVH35176">
    <property type="protein sequence ID" value="PVH35176"/>
    <property type="gene ID" value="PAHAL_7G117600"/>
</dbReference>
<organism evidence="1">
    <name type="scientific">Panicum hallii</name>
    <dbReference type="NCBI Taxonomy" id="206008"/>
    <lineage>
        <taxon>Eukaryota</taxon>
        <taxon>Viridiplantae</taxon>
        <taxon>Streptophyta</taxon>
        <taxon>Embryophyta</taxon>
        <taxon>Tracheophyta</taxon>
        <taxon>Spermatophyta</taxon>
        <taxon>Magnoliopsida</taxon>
        <taxon>Liliopsida</taxon>
        <taxon>Poales</taxon>
        <taxon>Poaceae</taxon>
        <taxon>PACMAD clade</taxon>
        <taxon>Panicoideae</taxon>
        <taxon>Panicodae</taxon>
        <taxon>Paniceae</taxon>
        <taxon>Panicinae</taxon>
        <taxon>Panicum</taxon>
        <taxon>Panicum sect. Panicum</taxon>
    </lineage>
</organism>
<accession>A0A2T8IBZ5</accession>
<sequence>MTFDTLEHCNCMHHCFCSAAKIVCNGSCSAMFSAEAVLHEFITYSFGVVYGDLSTSPFYAYKSIFCGKLRQYSIRRWRNCNQCTFLHILDIHSY</sequence>
<gene>
    <name evidence="1" type="ORF">PAHAL_7G117600</name>
</gene>
<reference evidence="1" key="1">
    <citation type="submission" date="2018-04" db="EMBL/GenBank/DDBJ databases">
        <title>WGS assembly of Panicum hallii.</title>
        <authorList>
            <person name="Lovell J."/>
            <person name="Jenkins J."/>
            <person name="Lowry D."/>
            <person name="Mamidi S."/>
            <person name="Sreedasyam A."/>
            <person name="Weng X."/>
            <person name="Barry K."/>
            <person name="Bonette J."/>
            <person name="Campitelli B."/>
            <person name="Daum C."/>
            <person name="Gordon S."/>
            <person name="Gould B."/>
            <person name="Lipzen A."/>
            <person name="Macqueen A."/>
            <person name="Palacio-Mejia J."/>
            <person name="Plott C."/>
            <person name="Shakirov E."/>
            <person name="Shu S."/>
            <person name="Yoshinaga Y."/>
            <person name="Zane M."/>
            <person name="Rokhsar D."/>
            <person name="Grimwood J."/>
            <person name="Schmutz J."/>
            <person name="Juenger T."/>
        </authorList>
    </citation>
    <scope>NUCLEOTIDE SEQUENCE [LARGE SCALE GENOMIC DNA]</scope>
    <source>
        <strain evidence="1">FIL2</strain>
    </source>
</reference>
<dbReference type="AlphaFoldDB" id="A0A2T8IBZ5"/>
<evidence type="ECO:0000313" key="1">
    <source>
        <dbReference type="EMBL" id="PVH35176.1"/>
    </source>
</evidence>
<proteinExistence type="predicted"/>